<comment type="caution">
    <text evidence="1">The sequence shown here is derived from an EMBL/GenBank/DDBJ whole genome shotgun (WGS) entry which is preliminary data.</text>
</comment>
<proteinExistence type="predicted"/>
<sequence>MNKESANIVELLKGKSLMKQAVFANTKEWFRVLKTELSDCISMLKSEIEDQPKIRLKYVDAGPYEAQLYIGSDVLIFYMHTNVFRFPKSNYVHQSSYIKNEPTNAYCGIINIYNFLADSYELNRFNDAGYLIARLFINKENHFIIEGKGHLEFAYRDFLNQVINKEVMLDVILKVAAYAIEFDLLTPPYQAVSSVSVQQMQTLSNDSKLKTGKRLGFKFQSDSKIIS</sequence>
<name>A0A2W1ND03_9FLAO</name>
<evidence type="ECO:0000313" key="1">
    <source>
        <dbReference type="EMBL" id="PZE17285.1"/>
    </source>
</evidence>
<dbReference type="OrthoDB" id="1003648at2"/>
<protein>
    <submittedName>
        <fullName evidence="1">Uncharacterized protein</fullName>
    </submittedName>
</protein>
<organism evidence="1 2">
    <name type="scientific">Putridiphycobacter roseus</name>
    <dbReference type="NCBI Taxonomy" id="2219161"/>
    <lineage>
        <taxon>Bacteria</taxon>
        <taxon>Pseudomonadati</taxon>
        <taxon>Bacteroidota</taxon>
        <taxon>Flavobacteriia</taxon>
        <taxon>Flavobacteriales</taxon>
        <taxon>Crocinitomicaceae</taxon>
        <taxon>Putridiphycobacter</taxon>
    </lineage>
</organism>
<dbReference type="Proteomes" id="UP000249248">
    <property type="component" value="Unassembled WGS sequence"/>
</dbReference>
<dbReference type="AlphaFoldDB" id="A0A2W1ND03"/>
<dbReference type="EMBL" id="QKSB01000004">
    <property type="protein sequence ID" value="PZE17285.1"/>
    <property type="molecule type" value="Genomic_DNA"/>
</dbReference>
<dbReference type="RefSeq" id="WP_111062810.1">
    <property type="nucleotide sequence ID" value="NZ_JBHUCU010000016.1"/>
</dbReference>
<reference evidence="1 2" key="1">
    <citation type="submission" date="2018-06" db="EMBL/GenBank/DDBJ databases">
        <title>The draft genome sequence of Crocinitomix sp. SM1701.</title>
        <authorList>
            <person name="Zhang X."/>
        </authorList>
    </citation>
    <scope>NUCLEOTIDE SEQUENCE [LARGE SCALE GENOMIC DNA]</scope>
    <source>
        <strain evidence="1 2">SM1701</strain>
    </source>
</reference>
<keyword evidence="2" id="KW-1185">Reference proteome</keyword>
<accession>A0A2W1ND03</accession>
<gene>
    <name evidence="1" type="ORF">DNU06_08415</name>
</gene>
<evidence type="ECO:0000313" key="2">
    <source>
        <dbReference type="Proteomes" id="UP000249248"/>
    </source>
</evidence>